<feature type="transmembrane region" description="Helical" evidence="1">
    <location>
        <begin position="21"/>
        <end position="41"/>
    </location>
</feature>
<evidence type="ECO:0000256" key="1">
    <source>
        <dbReference type="SAM" id="Phobius"/>
    </source>
</evidence>
<dbReference type="AlphaFoldDB" id="A0A1L9BEQ3"/>
<keyword evidence="1" id="KW-1133">Transmembrane helix</keyword>
<comment type="caution">
    <text evidence="2">The sequence shown here is derived from an EMBL/GenBank/DDBJ whole genome shotgun (WGS) entry which is preliminary data.</text>
</comment>
<evidence type="ECO:0000313" key="2">
    <source>
        <dbReference type="EMBL" id="OJH40731.1"/>
    </source>
</evidence>
<sequence length="192" mass="20996">MGKALAETKLFAGYGNTEMPLGSYALLMGVYGSALAGYFAWRGGRGRSAFPRMSLEDVALFGLATHKVTRILAKDFVTAPVRAPFVRFESTDRASEVTESSRGRGLRRAVGDLLSCTFCLGPWVAGALVCLHAVRPREARLVASIYALTTLSDFLHRSYEWVGQGLKRTRERAEALEVSEGSLREPEPTPTH</sequence>
<reference evidence="3" key="1">
    <citation type="submission" date="2016-11" db="EMBL/GenBank/DDBJ databases">
        <authorList>
            <person name="Shukria A."/>
            <person name="Stevens D.C."/>
        </authorList>
    </citation>
    <scope>NUCLEOTIDE SEQUENCE [LARGE SCALE GENOMIC DNA]</scope>
    <source>
        <strain evidence="3">Cbfe23</strain>
    </source>
</reference>
<name>A0A1L9BEQ3_9BACT</name>
<proteinExistence type="predicted"/>
<dbReference type="STRING" id="83449.BON30_07245"/>
<dbReference type="OrthoDB" id="4722315at2"/>
<gene>
    <name evidence="2" type="ORF">BON30_07245</name>
</gene>
<protein>
    <recommendedName>
        <fullName evidence="4">DUF1360 domain-containing protein</fullName>
    </recommendedName>
</protein>
<dbReference type="Proteomes" id="UP000182229">
    <property type="component" value="Unassembled WGS sequence"/>
</dbReference>
<keyword evidence="1" id="KW-0472">Membrane</keyword>
<dbReference type="RefSeq" id="WP_071897172.1">
    <property type="nucleotide sequence ID" value="NZ_MPIN01000002.1"/>
</dbReference>
<dbReference type="InterPro" id="IPR010773">
    <property type="entry name" value="Mycophage_PG1_Gp7"/>
</dbReference>
<reference evidence="2 3" key="2">
    <citation type="submission" date="2016-12" db="EMBL/GenBank/DDBJ databases">
        <title>Draft Genome Sequence of Cystobacter ferrugineus Strain Cbfe23.</title>
        <authorList>
            <person name="Akbar S."/>
            <person name="Dowd S.E."/>
            <person name="Stevens D.C."/>
        </authorList>
    </citation>
    <scope>NUCLEOTIDE SEQUENCE [LARGE SCALE GENOMIC DNA]</scope>
    <source>
        <strain evidence="2 3">Cbfe23</strain>
    </source>
</reference>
<accession>A0A1L9BEQ3</accession>
<dbReference type="EMBL" id="MPIN01000002">
    <property type="protein sequence ID" value="OJH40731.1"/>
    <property type="molecule type" value="Genomic_DNA"/>
</dbReference>
<dbReference type="Pfam" id="PF07098">
    <property type="entry name" value="DUF1360"/>
    <property type="match status" value="1"/>
</dbReference>
<organism evidence="2 3">
    <name type="scientific">Cystobacter ferrugineus</name>
    <dbReference type="NCBI Taxonomy" id="83449"/>
    <lineage>
        <taxon>Bacteria</taxon>
        <taxon>Pseudomonadati</taxon>
        <taxon>Myxococcota</taxon>
        <taxon>Myxococcia</taxon>
        <taxon>Myxococcales</taxon>
        <taxon>Cystobacterineae</taxon>
        <taxon>Archangiaceae</taxon>
        <taxon>Cystobacter</taxon>
    </lineage>
</organism>
<evidence type="ECO:0008006" key="4">
    <source>
        <dbReference type="Google" id="ProtNLM"/>
    </source>
</evidence>
<keyword evidence="1" id="KW-0812">Transmembrane</keyword>
<evidence type="ECO:0000313" key="3">
    <source>
        <dbReference type="Proteomes" id="UP000182229"/>
    </source>
</evidence>
<keyword evidence="3" id="KW-1185">Reference proteome</keyword>